<keyword evidence="6 8" id="KW-1133">Transmembrane helix</keyword>
<organism evidence="10 11">
    <name type="scientific">Cohnella candidum</name>
    <dbReference type="NCBI Taxonomy" id="2674991"/>
    <lineage>
        <taxon>Bacteria</taxon>
        <taxon>Bacillati</taxon>
        <taxon>Bacillota</taxon>
        <taxon>Bacilli</taxon>
        <taxon>Bacillales</taxon>
        <taxon>Paenibacillaceae</taxon>
        <taxon>Cohnella</taxon>
    </lineage>
</organism>
<dbReference type="InterPro" id="IPR004812">
    <property type="entry name" value="Efflux_drug-R_Bcr/CmlA"/>
</dbReference>
<dbReference type="PANTHER" id="PTHR23502">
    <property type="entry name" value="MAJOR FACILITATOR SUPERFAMILY"/>
    <property type="match status" value="1"/>
</dbReference>
<protein>
    <recommendedName>
        <fullName evidence="8">Bcr/CflA family efflux transporter</fullName>
    </recommendedName>
</protein>
<feature type="transmembrane region" description="Helical" evidence="8">
    <location>
        <begin position="222"/>
        <end position="242"/>
    </location>
</feature>
<dbReference type="PROSITE" id="PS50850">
    <property type="entry name" value="MFS"/>
    <property type="match status" value="1"/>
</dbReference>
<comment type="subcellular location">
    <subcellularLocation>
        <location evidence="1 8">Cell membrane</location>
        <topology evidence="1 8">Multi-pass membrane protein</topology>
    </subcellularLocation>
</comment>
<dbReference type="GO" id="GO:0042910">
    <property type="term" value="F:xenobiotic transmembrane transporter activity"/>
    <property type="evidence" value="ECO:0007669"/>
    <property type="project" value="InterPro"/>
</dbReference>
<evidence type="ECO:0000256" key="2">
    <source>
        <dbReference type="ARBA" id="ARBA00006236"/>
    </source>
</evidence>
<evidence type="ECO:0000313" key="10">
    <source>
        <dbReference type="EMBL" id="AYQ71404.1"/>
    </source>
</evidence>
<feature type="transmembrane region" description="Helical" evidence="8">
    <location>
        <begin position="315"/>
        <end position="338"/>
    </location>
</feature>
<dbReference type="AlphaFoldDB" id="A0A3G3JT85"/>
<keyword evidence="7 8" id="KW-0472">Membrane</keyword>
<name>A0A3G3JT85_9BACL</name>
<dbReference type="NCBIfam" id="TIGR00710">
    <property type="entry name" value="efflux_Bcr_CflA"/>
    <property type="match status" value="1"/>
</dbReference>
<proteinExistence type="inferred from homology"/>
<feature type="transmembrane region" description="Helical" evidence="8">
    <location>
        <begin position="12"/>
        <end position="33"/>
    </location>
</feature>
<keyword evidence="5 8" id="KW-0812">Transmembrane</keyword>
<dbReference type="FunFam" id="1.20.1720.10:FF:000005">
    <property type="entry name" value="Bcr/CflA family efflux transporter"/>
    <property type="match status" value="1"/>
</dbReference>
<feature type="transmembrane region" description="Helical" evidence="8">
    <location>
        <begin position="142"/>
        <end position="161"/>
    </location>
</feature>
<reference evidence="10 11" key="1">
    <citation type="submission" date="2018-10" db="EMBL/GenBank/DDBJ databases">
        <title>Genome Sequence of Cohnella sp.</title>
        <authorList>
            <person name="Srinivasan S."/>
            <person name="Kim M.K."/>
        </authorList>
    </citation>
    <scope>NUCLEOTIDE SEQUENCE [LARGE SCALE GENOMIC DNA]</scope>
    <source>
        <strain evidence="10 11">18JY8-7</strain>
    </source>
</reference>
<comment type="similarity">
    <text evidence="2 8">Belongs to the major facilitator superfamily. Bcr/CmlA family.</text>
</comment>
<feature type="domain" description="Major facilitator superfamily (MFS) profile" evidence="9">
    <location>
        <begin position="15"/>
        <end position="402"/>
    </location>
</feature>
<dbReference type="RefSeq" id="WP_123039468.1">
    <property type="nucleotide sequence ID" value="NZ_CP033433.1"/>
</dbReference>
<dbReference type="KEGG" id="coh:EAV92_01660"/>
<feature type="transmembrane region" description="Helical" evidence="8">
    <location>
        <begin position="350"/>
        <end position="371"/>
    </location>
</feature>
<dbReference type="InterPro" id="IPR020846">
    <property type="entry name" value="MFS_dom"/>
</dbReference>
<accession>A0A3G3JT85</accession>
<dbReference type="Gene3D" id="1.20.1720.10">
    <property type="entry name" value="Multidrug resistance protein D"/>
    <property type="match status" value="1"/>
</dbReference>
<evidence type="ECO:0000259" key="9">
    <source>
        <dbReference type="PROSITE" id="PS50850"/>
    </source>
</evidence>
<evidence type="ECO:0000313" key="11">
    <source>
        <dbReference type="Proteomes" id="UP000269097"/>
    </source>
</evidence>
<feature type="transmembrane region" description="Helical" evidence="8">
    <location>
        <begin position="84"/>
        <end position="103"/>
    </location>
</feature>
<dbReference type="GO" id="GO:1990961">
    <property type="term" value="P:xenobiotic detoxification by transmembrane export across the plasma membrane"/>
    <property type="evidence" value="ECO:0007669"/>
    <property type="project" value="InterPro"/>
</dbReference>
<feature type="transmembrane region" description="Helical" evidence="8">
    <location>
        <begin position="377"/>
        <end position="397"/>
    </location>
</feature>
<gene>
    <name evidence="10" type="ORF">EAV92_01660</name>
</gene>
<dbReference type="Proteomes" id="UP000269097">
    <property type="component" value="Chromosome"/>
</dbReference>
<keyword evidence="4 8" id="KW-1003">Cell membrane</keyword>
<evidence type="ECO:0000256" key="8">
    <source>
        <dbReference type="RuleBase" id="RU365088"/>
    </source>
</evidence>
<keyword evidence="11" id="KW-1185">Reference proteome</keyword>
<evidence type="ECO:0000256" key="1">
    <source>
        <dbReference type="ARBA" id="ARBA00004651"/>
    </source>
</evidence>
<dbReference type="InterPro" id="IPR011701">
    <property type="entry name" value="MFS"/>
</dbReference>
<feature type="transmembrane region" description="Helical" evidence="8">
    <location>
        <begin position="173"/>
        <end position="192"/>
    </location>
</feature>
<dbReference type="Pfam" id="PF07690">
    <property type="entry name" value="MFS_1"/>
    <property type="match status" value="1"/>
</dbReference>
<evidence type="ECO:0000256" key="6">
    <source>
        <dbReference type="ARBA" id="ARBA00022989"/>
    </source>
</evidence>
<dbReference type="InterPro" id="IPR036259">
    <property type="entry name" value="MFS_trans_sf"/>
</dbReference>
<dbReference type="EMBL" id="CP033433">
    <property type="protein sequence ID" value="AYQ71404.1"/>
    <property type="molecule type" value="Genomic_DNA"/>
</dbReference>
<dbReference type="SUPFAM" id="SSF103473">
    <property type="entry name" value="MFS general substrate transporter"/>
    <property type="match status" value="1"/>
</dbReference>
<dbReference type="CDD" id="cd17320">
    <property type="entry name" value="MFS_MdfA_MDR_like"/>
    <property type="match status" value="1"/>
</dbReference>
<evidence type="ECO:0000256" key="3">
    <source>
        <dbReference type="ARBA" id="ARBA00022448"/>
    </source>
</evidence>
<sequence>MKDNARPVTRAQGATIAVILILGSLTAFGPLSIDMYLPAFPTIERELHTSASMVQLSLTACLIGLALGQLAAGPLSDQKGRKGPLLVGLAVYVVSSLLCAWLPSIGALIVFRFLQGVSGAAGIVISRAISRDMYSGVALTRFSATLMLVNGTAPILAPIVGGQLLQIMSWRGIFVLLAVIGAVMFFSVWFGLGESLPPERRSSGGLGKSLSDFGMLLRDRKFVGFALAQGFVMASMFAYISGSPFVLQNIYGASPQMFSLFFAVNAIGIVAVGQFTGRMAGRIPERQLFVTGICLAALGGTGLLASVLSGAGLPFILPCIFVAVASVGLVTTTGFSLAMQRYGRSAGSAAALLGVLSFIFGGIVAPLVGIAGTQTAVPMGIVMASAVWLSVLCYVALVRGSKS</sequence>
<evidence type="ECO:0000256" key="7">
    <source>
        <dbReference type="ARBA" id="ARBA00023136"/>
    </source>
</evidence>
<feature type="transmembrane region" description="Helical" evidence="8">
    <location>
        <begin position="257"/>
        <end position="276"/>
    </location>
</feature>
<feature type="transmembrane region" description="Helical" evidence="8">
    <location>
        <begin position="109"/>
        <end position="130"/>
    </location>
</feature>
<feature type="transmembrane region" description="Helical" evidence="8">
    <location>
        <begin position="53"/>
        <end position="72"/>
    </location>
</feature>
<dbReference type="GO" id="GO:0005886">
    <property type="term" value="C:plasma membrane"/>
    <property type="evidence" value="ECO:0007669"/>
    <property type="project" value="UniProtKB-SubCell"/>
</dbReference>
<feature type="transmembrane region" description="Helical" evidence="8">
    <location>
        <begin position="288"/>
        <end position="309"/>
    </location>
</feature>
<evidence type="ECO:0000256" key="4">
    <source>
        <dbReference type="ARBA" id="ARBA00022475"/>
    </source>
</evidence>
<dbReference type="PANTHER" id="PTHR23502:SF132">
    <property type="entry name" value="POLYAMINE TRANSPORTER 2-RELATED"/>
    <property type="match status" value="1"/>
</dbReference>
<keyword evidence="3 8" id="KW-0813">Transport</keyword>
<evidence type="ECO:0000256" key="5">
    <source>
        <dbReference type="ARBA" id="ARBA00022692"/>
    </source>
</evidence>